<reference evidence="2" key="1">
    <citation type="journal article" date="2020" name="Stud. Mycol.">
        <title>101 Dothideomycetes genomes: a test case for predicting lifestyles and emergence of pathogens.</title>
        <authorList>
            <person name="Haridas S."/>
            <person name="Albert R."/>
            <person name="Binder M."/>
            <person name="Bloem J."/>
            <person name="Labutti K."/>
            <person name="Salamov A."/>
            <person name="Andreopoulos B."/>
            <person name="Baker S."/>
            <person name="Barry K."/>
            <person name="Bills G."/>
            <person name="Bluhm B."/>
            <person name="Cannon C."/>
            <person name="Castanera R."/>
            <person name="Culley D."/>
            <person name="Daum C."/>
            <person name="Ezra D."/>
            <person name="Gonzalez J."/>
            <person name="Henrissat B."/>
            <person name="Kuo A."/>
            <person name="Liang C."/>
            <person name="Lipzen A."/>
            <person name="Lutzoni F."/>
            <person name="Magnuson J."/>
            <person name="Mondo S."/>
            <person name="Nolan M."/>
            <person name="Ohm R."/>
            <person name="Pangilinan J."/>
            <person name="Park H.-J."/>
            <person name="Ramirez L."/>
            <person name="Alfaro M."/>
            <person name="Sun H."/>
            <person name="Tritt A."/>
            <person name="Yoshinaga Y."/>
            <person name="Zwiers L.-H."/>
            <person name="Turgeon B."/>
            <person name="Goodwin S."/>
            <person name="Spatafora J."/>
            <person name="Crous P."/>
            <person name="Grigoriev I."/>
        </authorList>
    </citation>
    <scope>NUCLEOTIDE SEQUENCE</scope>
    <source>
        <strain evidence="2">CBS 379.55</strain>
    </source>
</reference>
<protein>
    <submittedName>
        <fullName evidence="2">Uncharacterized protein</fullName>
    </submittedName>
</protein>
<dbReference type="GeneID" id="54556438"/>
<accession>A0A6A6JET9</accession>
<feature type="compositionally biased region" description="Low complexity" evidence="1">
    <location>
        <begin position="8"/>
        <end position="19"/>
    </location>
</feature>
<name>A0A6A6JET9_WESOR</name>
<dbReference type="RefSeq" id="XP_033652293.1">
    <property type="nucleotide sequence ID" value="XM_033803263.1"/>
</dbReference>
<dbReference type="Proteomes" id="UP000800097">
    <property type="component" value="Unassembled WGS sequence"/>
</dbReference>
<dbReference type="AlphaFoldDB" id="A0A6A6JET9"/>
<organism evidence="2 3">
    <name type="scientific">Westerdykella ornata</name>
    <dbReference type="NCBI Taxonomy" id="318751"/>
    <lineage>
        <taxon>Eukaryota</taxon>
        <taxon>Fungi</taxon>
        <taxon>Dikarya</taxon>
        <taxon>Ascomycota</taxon>
        <taxon>Pezizomycotina</taxon>
        <taxon>Dothideomycetes</taxon>
        <taxon>Pleosporomycetidae</taxon>
        <taxon>Pleosporales</taxon>
        <taxon>Sporormiaceae</taxon>
        <taxon>Westerdykella</taxon>
    </lineage>
</organism>
<dbReference type="EMBL" id="ML986501">
    <property type="protein sequence ID" value="KAF2274754.1"/>
    <property type="molecule type" value="Genomic_DNA"/>
</dbReference>
<evidence type="ECO:0000313" key="3">
    <source>
        <dbReference type="Proteomes" id="UP000800097"/>
    </source>
</evidence>
<evidence type="ECO:0000256" key="1">
    <source>
        <dbReference type="SAM" id="MobiDB-lite"/>
    </source>
</evidence>
<keyword evidence="3" id="KW-1185">Reference proteome</keyword>
<feature type="region of interest" description="Disordered" evidence="1">
    <location>
        <begin position="1"/>
        <end position="27"/>
    </location>
</feature>
<sequence length="225" mass="25169">MYIPANASSSDPQGSSSRSPKTPESITVQSRSWPRSWLCEPHYPYCGKFLFIGSRGMRGTSQCGFRGISPTPRREIFGPEAGASRGPQQIDIRVHSGQMARLMPFYAQKQRASMTFRGQTPPGAERMIPGGCEGSVKRTHCRFKSYTFAEKGPFKSIHGLCRRYEVAEACKKHQRTVPSQSYVFSTKVRTRGSELGFVCGKRKGWRSDRCSKSRPSVVKAECRLS</sequence>
<gene>
    <name evidence="2" type="ORF">EI97DRAFT_98936</name>
</gene>
<proteinExistence type="predicted"/>
<evidence type="ECO:0000313" key="2">
    <source>
        <dbReference type="EMBL" id="KAF2274754.1"/>
    </source>
</evidence>